<protein>
    <recommendedName>
        <fullName evidence="6">Exopolyphosphatase</fullName>
    </recommendedName>
</protein>
<dbReference type="Proteomes" id="UP000070409">
    <property type="component" value="Unassembled WGS sequence"/>
</dbReference>
<comment type="caution">
    <text evidence="4">The sequence shown here is derived from an EMBL/GenBank/DDBJ whole genome shotgun (WGS) entry which is preliminary data.</text>
</comment>
<evidence type="ECO:0000313" key="5">
    <source>
        <dbReference type="Proteomes" id="UP000070409"/>
    </source>
</evidence>
<evidence type="ECO:0000259" key="2">
    <source>
        <dbReference type="Pfam" id="PF07287"/>
    </source>
</evidence>
<evidence type="ECO:0000256" key="1">
    <source>
        <dbReference type="SAM" id="MobiDB-lite"/>
    </source>
</evidence>
<feature type="domain" description="AtuA-like ferredoxin-fold" evidence="3">
    <location>
        <begin position="485"/>
        <end position="580"/>
    </location>
</feature>
<dbReference type="InterPro" id="IPR056362">
    <property type="entry name" value="AtuA-like_ferredoxin_dom"/>
</dbReference>
<name>A0A137Z785_9ACTN</name>
<sequence length="599" mass="63086">MEAVMEQRPVRIANFSGYLGDRATAIDEVMAGDPVDVMVGDYLAEITLAGLVGAFRSNPRAGYVPVFVEQLRPHLTAIADRRITVITNAGGFNPAALAAALREEAAEAGADLRIAHVEGDAVFERLEELAAAGHRLDNLDTGAPIDTWRAEPLAANAYLGGWGITAALAEGADIVVCGRVTDASLITGPAAWWHHWDREDFDALAGAVVAGHIIECGPQAVGGNFSGFSGLGDLRRPGFPIAEISADGSALITKHARDGGAVTVDTVTAQLVYEIQGPTYLNPDVTVGLQGVRLEQDGPDRVRVSGAAGSPPPATTKVATFGIVGYRVVGTVFATGTEVPAKVDLLRSQLELDRPDGVEVTVTQVGVPAADPETQWEATVALRVLATAPTAEALTAYGLIRRLGSLYLQSFPGIFHDGASVLQGAPVPTIDYWPGLLPTAELSHRAVLDDGSVIEIAPPDATLAPDQPVHPEPDPVPDTGPVQEVPLGTVAHARSGDKGGNSNVGIWAPDAAAWPWLRRFLSTDEVRRLFPDAKGLDIVRHEFPELHAVHFVFRGLLGTGGSSNDRIDQVGKAVGEYLRSRIVPVPESVLAATGPEARR</sequence>
<evidence type="ECO:0000313" key="4">
    <source>
        <dbReference type="EMBL" id="KXO94046.1"/>
    </source>
</evidence>
<accession>A0A137Z785</accession>
<feature type="domain" description="Acyclic terpene utilisation N-terminal" evidence="2">
    <location>
        <begin position="10"/>
        <end position="447"/>
    </location>
</feature>
<feature type="compositionally biased region" description="Pro residues" evidence="1">
    <location>
        <begin position="468"/>
        <end position="478"/>
    </location>
</feature>
<reference evidence="4 5" key="1">
    <citation type="submission" date="2016-02" db="EMBL/GenBank/DDBJ databases">
        <authorList>
            <person name="Teng J.L."/>
            <person name="Tang Y."/>
            <person name="Huang Y."/>
            <person name="Guo F."/>
            <person name="Wei W."/>
            <person name="Chen J.H."/>
            <person name="Wong S.Y."/>
            <person name="Lau S.K."/>
            <person name="Woo P.C."/>
        </authorList>
    </citation>
    <scope>NUCLEOTIDE SEQUENCE [LARGE SCALE GENOMIC DNA]</scope>
    <source>
        <strain evidence="4 5">JCM 13375</strain>
    </source>
</reference>
<keyword evidence="5" id="KW-1185">Reference proteome</keyword>
<dbReference type="EMBL" id="LSRE01000034">
    <property type="protein sequence ID" value="KXO94046.1"/>
    <property type="molecule type" value="Genomic_DNA"/>
</dbReference>
<dbReference type="Pfam" id="PF23544">
    <property type="entry name" value="AtuA_ferredoxin"/>
    <property type="match status" value="1"/>
</dbReference>
<organism evidence="4 5">
    <name type="scientific">Tsukamurella pseudospumae</name>
    <dbReference type="NCBI Taxonomy" id="239498"/>
    <lineage>
        <taxon>Bacteria</taxon>
        <taxon>Bacillati</taxon>
        <taxon>Actinomycetota</taxon>
        <taxon>Actinomycetes</taxon>
        <taxon>Mycobacteriales</taxon>
        <taxon>Tsukamurellaceae</taxon>
        <taxon>Tsukamurella</taxon>
    </lineage>
</organism>
<dbReference type="PANTHER" id="PTHR47585:SF1">
    <property type="entry name" value="DUF1446 DOMAIN-CONTAINING PROTEIN"/>
    <property type="match status" value="1"/>
</dbReference>
<dbReference type="PANTHER" id="PTHR47585">
    <property type="match status" value="1"/>
</dbReference>
<dbReference type="Pfam" id="PF07287">
    <property type="entry name" value="AtuA"/>
    <property type="match status" value="1"/>
</dbReference>
<gene>
    <name evidence="4" type="ORF">AXK61_05875</name>
</gene>
<proteinExistence type="predicted"/>
<feature type="region of interest" description="Disordered" evidence="1">
    <location>
        <begin position="460"/>
        <end position="483"/>
    </location>
</feature>
<evidence type="ECO:0000259" key="3">
    <source>
        <dbReference type="Pfam" id="PF23544"/>
    </source>
</evidence>
<dbReference type="InterPro" id="IPR010839">
    <property type="entry name" value="AtuA_N"/>
</dbReference>
<evidence type="ECO:0008006" key="6">
    <source>
        <dbReference type="Google" id="ProtNLM"/>
    </source>
</evidence>